<name>A0A172YE44_9GAMM</name>
<dbReference type="GO" id="GO:0005886">
    <property type="term" value="C:plasma membrane"/>
    <property type="evidence" value="ECO:0007669"/>
    <property type="project" value="UniProtKB-SubCell"/>
</dbReference>
<dbReference type="UniPathway" id="UPA00219"/>
<feature type="domain" description="Glycosyltransferase family 28 N-terminal" evidence="11">
    <location>
        <begin position="14"/>
        <end position="150"/>
    </location>
</feature>
<comment type="function">
    <text evidence="10">Cell wall formation. Catalyzes the transfer of a GlcNAc subunit on undecaprenyl-pyrophosphoryl-MurNAc-pentapeptide (lipid intermediate I) to form undecaprenyl-pyrophosphoryl-MurNAc-(pentapeptide)GlcNAc (lipid intermediate II).</text>
</comment>
<evidence type="ECO:0000256" key="2">
    <source>
        <dbReference type="ARBA" id="ARBA00022618"/>
    </source>
</evidence>
<comment type="catalytic activity">
    <reaction evidence="10">
        <text>di-trans,octa-cis-undecaprenyl diphospho-N-acetyl-alpha-D-muramoyl-L-alanyl-D-glutamyl-meso-2,6-diaminopimeloyl-D-alanyl-D-alanine + UDP-N-acetyl-alpha-D-glucosamine = di-trans,octa-cis-undecaprenyl diphospho-[N-acetyl-alpha-D-glucosaminyl-(1-&gt;4)]-N-acetyl-alpha-D-muramoyl-L-alanyl-D-glutamyl-meso-2,6-diaminopimeloyl-D-alanyl-D-alanine + UDP + H(+)</text>
        <dbReference type="Rhea" id="RHEA:31227"/>
        <dbReference type="ChEBI" id="CHEBI:15378"/>
        <dbReference type="ChEBI" id="CHEBI:57705"/>
        <dbReference type="ChEBI" id="CHEBI:58223"/>
        <dbReference type="ChEBI" id="CHEBI:61387"/>
        <dbReference type="ChEBI" id="CHEBI:61388"/>
        <dbReference type="EC" id="2.4.1.227"/>
    </reaction>
</comment>
<dbReference type="CDD" id="cd03785">
    <property type="entry name" value="GT28_MurG"/>
    <property type="match status" value="1"/>
</dbReference>
<keyword evidence="2 10" id="KW-0132">Cell division</keyword>
<keyword evidence="7 10" id="KW-0472">Membrane</keyword>
<dbReference type="GO" id="GO:0051301">
    <property type="term" value="P:cell division"/>
    <property type="evidence" value="ECO:0007669"/>
    <property type="project" value="UniProtKB-KW"/>
</dbReference>
<evidence type="ECO:0000256" key="6">
    <source>
        <dbReference type="ARBA" id="ARBA00022984"/>
    </source>
</evidence>
<dbReference type="Gene3D" id="3.40.50.2000">
    <property type="entry name" value="Glycogen Phosphorylase B"/>
    <property type="match status" value="2"/>
</dbReference>
<comment type="similarity">
    <text evidence="10">Belongs to the glycosyltransferase 28 family. MurG subfamily.</text>
</comment>
<keyword evidence="6 10" id="KW-0573">Peptidoglycan synthesis</keyword>
<dbReference type="GO" id="GO:0071555">
    <property type="term" value="P:cell wall organization"/>
    <property type="evidence" value="ECO:0007669"/>
    <property type="project" value="UniProtKB-KW"/>
</dbReference>
<evidence type="ECO:0000259" key="11">
    <source>
        <dbReference type="Pfam" id="PF03033"/>
    </source>
</evidence>
<dbReference type="Pfam" id="PF04101">
    <property type="entry name" value="Glyco_tran_28_C"/>
    <property type="match status" value="1"/>
</dbReference>
<organism evidence="13 14">
    <name type="scientific">Halotalea alkalilenta</name>
    <dbReference type="NCBI Taxonomy" id="376489"/>
    <lineage>
        <taxon>Bacteria</taxon>
        <taxon>Pseudomonadati</taxon>
        <taxon>Pseudomonadota</taxon>
        <taxon>Gammaproteobacteria</taxon>
        <taxon>Oceanospirillales</taxon>
        <taxon>Halomonadaceae</taxon>
        <taxon>Halotalea</taxon>
    </lineage>
</organism>
<dbReference type="HAMAP" id="MF_00033">
    <property type="entry name" value="MurG"/>
    <property type="match status" value="1"/>
</dbReference>
<feature type="binding site" evidence="10">
    <location>
        <begin position="20"/>
        <end position="22"/>
    </location>
    <ligand>
        <name>UDP-N-acetyl-alpha-D-glucosamine</name>
        <dbReference type="ChEBI" id="CHEBI:57705"/>
    </ligand>
</feature>
<feature type="binding site" evidence="10">
    <location>
        <position position="200"/>
    </location>
    <ligand>
        <name>UDP-N-acetyl-alpha-D-glucosamine</name>
        <dbReference type="ChEBI" id="CHEBI:57705"/>
    </ligand>
</feature>
<evidence type="ECO:0000259" key="12">
    <source>
        <dbReference type="Pfam" id="PF04101"/>
    </source>
</evidence>
<feature type="domain" description="Glycosyl transferase family 28 C-terminal" evidence="12">
    <location>
        <begin position="194"/>
        <end position="348"/>
    </location>
</feature>
<evidence type="ECO:0000256" key="1">
    <source>
        <dbReference type="ARBA" id="ARBA00022475"/>
    </source>
</evidence>
<evidence type="ECO:0000256" key="7">
    <source>
        <dbReference type="ARBA" id="ARBA00023136"/>
    </source>
</evidence>
<dbReference type="Pfam" id="PF03033">
    <property type="entry name" value="Glyco_transf_28"/>
    <property type="match status" value="1"/>
</dbReference>
<feature type="binding site" evidence="10">
    <location>
        <position position="254"/>
    </location>
    <ligand>
        <name>UDP-N-acetyl-alpha-D-glucosamine</name>
        <dbReference type="ChEBI" id="CHEBI:57705"/>
    </ligand>
</feature>
<dbReference type="GO" id="GO:0005975">
    <property type="term" value="P:carbohydrate metabolic process"/>
    <property type="evidence" value="ECO:0007669"/>
    <property type="project" value="InterPro"/>
</dbReference>
<dbReference type="STRING" id="376489.A5892_08755"/>
<dbReference type="EC" id="2.4.1.227" evidence="10"/>
<keyword evidence="1 10" id="KW-1003">Cell membrane</keyword>
<keyword evidence="3 10" id="KW-0328">Glycosyltransferase</keyword>
<evidence type="ECO:0000313" key="14">
    <source>
        <dbReference type="Proteomes" id="UP000077875"/>
    </source>
</evidence>
<dbReference type="EMBL" id="CP015243">
    <property type="protein sequence ID" value="ANF57541.1"/>
    <property type="molecule type" value="Genomic_DNA"/>
</dbReference>
<evidence type="ECO:0000256" key="4">
    <source>
        <dbReference type="ARBA" id="ARBA00022679"/>
    </source>
</evidence>
<dbReference type="GO" id="GO:0050511">
    <property type="term" value="F:undecaprenyldiphospho-muramoylpentapeptide beta-N-acetylglucosaminyltransferase activity"/>
    <property type="evidence" value="ECO:0007669"/>
    <property type="project" value="UniProtKB-UniRule"/>
</dbReference>
<dbReference type="InterPro" id="IPR006009">
    <property type="entry name" value="GlcNAc_MurG"/>
</dbReference>
<keyword evidence="9 10" id="KW-0961">Cell wall biogenesis/degradation</keyword>
<dbReference type="SUPFAM" id="SSF53756">
    <property type="entry name" value="UDP-Glycosyltransferase/glycogen phosphorylase"/>
    <property type="match status" value="1"/>
</dbReference>
<comment type="pathway">
    <text evidence="10">Cell wall biogenesis; peptidoglycan biosynthesis.</text>
</comment>
<comment type="subcellular location">
    <subcellularLocation>
        <location evidence="10">Cell membrane</location>
        <topology evidence="10">Peripheral membrane protein</topology>
        <orientation evidence="10">Cytoplasmic side</orientation>
    </subcellularLocation>
</comment>
<dbReference type="PANTHER" id="PTHR21015:SF22">
    <property type="entry name" value="GLYCOSYLTRANSFERASE"/>
    <property type="match status" value="1"/>
</dbReference>
<dbReference type="GO" id="GO:0008360">
    <property type="term" value="P:regulation of cell shape"/>
    <property type="evidence" value="ECO:0007669"/>
    <property type="project" value="UniProtKB-KW"/>
</dbReference>
<evidence type="ECO:0000256" key="10">
    <source>
        <dbReference type="HAMAP-Rule" id="MF_00033"/>
    </source>
</evidence>
<protein>
    <recommendedName>
        <fullName evidence="10">UDP-N-acetylglucosamine--N-acetylmuramyl-(pentapeptide) pyrophosphoryl-undecaprenol N-acetylglucosamine transferase</fullName>
        <ecNumber evidence="10">2.4.1.227</ecNumber>
    </recommendedName>
    <alternativeName>
        <fullName evidence="10">Undecaprenyl-PP-MurNAc-pentapeptide-UDPGlcNAc GlcNAc transferase</fullName>
    </alternativeName>
</protein>
<dbReference type="RefSeq" id="WP_064122484.1">
    <property type="nucleotide sequence ID" value="NZ_CP015243.1"/>
</dbReference>
<keyword evidence="14" id="KW-1185">Reference proteome</keyword>
<keyword evidence="8 10" id="KW-0131">Cell cycle</keyword>
<feature type="binding site" evidence="10">
    <location>
        <position position="299"/>
    </location>
    <ligand>
        <name>UDP-N-acetyl-alpha-D-glucosamine</name>
        <dbReference type="ChEBI" id="CHEBI:57705"/>
    </ligand>
</feature>
<evidence type="ECO:0000256" key="3">
    <source>
        <dbReference type="ARBA" id="ARBA00022676"/>
    </source>
</evidence>
<reference evidence="13 14" key="1">
    <citation type="submission" date="2016-04" db="EMBL/GenBank/DDBJ databases">
        <title>Complete Genome Sequence of Halotalea alkalilenta IHB B 13600.</title>
        <authorList>
            <person name="Swarnkar M.K."/>
            <person name="Sharma A."/>
            <person name="Kaushal K."/>
            <person name="Soni R."/>
            <person name="Rana S."/>
            <person name="Singh A.K."/>
            <person name="Gulati A."/>
        </authorList>
    </citation>
    <scope>NUCLEOTIDE SEQUENCE [LARGE SCALE GENOMIC DNA]</scope>
    <source>
        <strain evidence="13 14">IHB B 13600</strain>
    </source>
</reference>
<feature type="binding site" evidence="10">
    <location>
        <position position="171"/>
    </location>
    <ligand>
        <name>UDP-N-acetyl-alpha-D-glucosamine</name>
        <dbReference type="ChEBI" id="CHEBI:57705"/>
    </ligand>
</feature>
<feature type="binding site" evidence="10">
    <location>
        <begin position="273"/>
        <end position="278"/>
    </location>
    <ligand>
        <name>UDP-N-acetyl-alpha-D-glucosamine</name>
        <dbReference type="ChEBI" id="CHEBI:57705"/>
    </ligand>
</feature>
<gene>
    <name evidence="10 13" type="primary">murG</name>
    <name evidence="13" type="ORF">A5892_08755</name>
</gene>
<evidence type="ECO:0000256" key="9">
    <source>
        <dbReference type="ARBA" id="ARBA00023316"/>
    </source>
</evidence>
<dbReference type="InterPro" id="IPR007235">
    <property type="entry name" value="Glyco_trans_28_C"/>
</dbReference>
<dbReference type="Proteomes" id="UP000077875">
    <property type="component" value="Chromosome"/>
</dbReference>
<dbReference type="KEGG" id="haa:A5892_08755"/>
<dbReference type="NCBIfam" id="TIGR01133">
    <property type="entry name" value="murG"/>
    <property type="match status" value="1"/>
</dbReference>
<feature type="binding site" evidence="10">
    <location>
        <position position="132"/>
    </location>
    <ligand>
        <name>UDP-N-acetyl-alpha-D-glucosamine</name>
        <dbReference type="ChEBI" id="CHEBI:57705"/>
    </ligand>
</feature>
<evidence type="ECO:0000256" key="5">
    <source>
        <dbReference type="ARBA" id="ARBA00022960"/>
    </source>
</evidence>
<evidence type="ECO:0000313" key="13">
    <source>
        <dbReference type="EMBL" id="ANF57541.1"/>
    </source>
</evidence>
<accession>A0A172YE44</accession>
<dbReference type="GO" id="GO:0009252">
    <property type="term" value="P:peptidoglycan biosynthetic process"/>
    <property type="evidence" value="ECO:0007669"/>
    <property type="project" value="UniProtKB-UniRule"/>
</dbReference>
<dbReference type="AlphaFoldDB" id="A0A172YE44"/>
<keyword evidence="4 10" id="KW-0808">Transferase</keyword>
<evidence type="ECO:0000256" key="8">
    <source>
        <dbReference type="ARBA" id="ARBA00023306"/>
    </source>
</evidence>
<dbReference type="InterPro" id="IPR004276">
    <property type="entry name" value="GlycoTrans_28_N"/>
</dbReference>
<proteinExistence type="inferred from homology"/>
<dbReference type="GO" id="GO:0051991">
    <property type="term" value="F:UDP-N-acetyl-D-glucosamine:N-acetylmuramoyl-L-alanyl-D-glutamyl-meso-2,6-diaminopimelyl-D-alanyl-D-alanine-diphosphoundecaprenol 4-beta-N-acetylglucosaminlytransferase activity"/>
    <property type="evidence" value="ECO:0007669"/>
    <property type="project" value="RHEA"/>
</dbReference>
<sequence>MSRTTVERAPRRALIMAGGTGGHVIPALTLARALAARGVEVHWLGSPRGIENVLVPQAGIPLHHIQIAGLRGNGAAGWLMAPLRLSRAVRQAKRVIDELAPGLVVGLGGFASGPGGLAAWLERRPLVIHEQNAVAGMTNKALSRLAKRVYAAFPGAFPAARGAQVIGNPVRAEIAALGERPRQASEMNTRRLRLLVMGGSLGAVALNQQVPVALAELAPERRPLVRHQAGRGKLEATEEAYAQAGVEAECSEFIDDMAGAYDWADLIVCRSGALTVAELAASAKPSILVPFPHAVDDHQSVNARVLSDFGAAELIPQRQLDAQRLSEAIARLLEPETLATMAQAARSRAQLEAMEIMANGCMEIGFEQRR</sequence>
<keyword evidence="5 10" id="KW-0133">Cell shape</keyword>
<dbReference type="PANTHER" id="PTHR21015">
    <property type="entry name" value="UDP-N-ACETYLGLUCOSAMINE--N-ACETYLMURAMYL-(PENTAPEPTIDE) PYROPHOSPHORYL-UNDECAPRENOL N-ACETYLGLUCOSAMINE TRANSFERASE 1"/>
    <property type="match status" value="1"/>
</dbReference>